<dbReference type="RefSeq" id="WP_008069574.1">
    <property type="nucleotide sequence ID" value="NZ_AQWK01000003.1"/>
</dbReference>
<dbReference type="FunCoup" id="F1Z625">
    <property type="interactions" value="272"/>
</dbReference>
<dbReference type="Pfam" id="PF02321">
    <property type="entry name" value="OEP"/>
    <property type="match status" value="2"/>
</dbReference>
<gene>
    <name evidence="10" type="ORF">Y88_2246</name>
</gene>
<keyword evidence="3" id="KW-0813">Transport</keyword>
<reference evidence="10 11" key="1">
    <citation type="journal article" date="2012" name="J. Bacteriol.">
        <title>Draft Genome Sequence of Novosphingobium nitrogenifigens Y88T.</title>
        <authorList>
            <person name="Strabala T.J."/>
            <person name="Macdonald L."/>
            <person name="Liu V."/>
            <person name="Smit A.M."/>
        </authorList>
    </citation>
    <scope>NUCLEOTIDE SEQUENCE [LARGE SCALE GENOMIC DNA]</scope>
    <source>
        <strain evidence="10 11">DSM 19370</strain>
    </source>
</reference>
<evidence type="ECO:0000256" key="8">
    <source>
        <dbReference type="SAM" id="MobiDB-lite"/>
    </source>
</evidence>
<protein>
    <submittedName>
        <fullName evidence="10">Type I secretion outer membrane protein, TolC</fullName>
    </submittedName>
</protein>
<name>F1Z625_9SPHN</name>
<evidence type="ECO:0000256" key="2">
    <source>
        <dbReference type="ARBA" id="ARBA00007613"/>
    </source>
</evidence>
<evidence type="ECO:0000256" key="4">
    <source>
        <dbReference type="ARBA" id="ARBA00022452"/>
    </source>
</evidence>
<dbReference type="AlphaFoldDB" id="F1Z625"/>
<comment type="subcellular location">
    <subcellularLocation>
        <location evidence="1">Cell outer membrane</location>
    </subcellularLocation>
</comment>
<dbReference type="InterPro" id="IPR051906">
    <property type="entry name" value="TolC-like"/>
</dbReference>
<dbReference type="PANTHER" id="PTHR30026">
    <property type="entry name" value="OUTER MEMBRANE PROTEIN TOLC"/>
    <property type="match status" value="1"/>
</dbReference>
<dbReference type="NCBIfam" id="TIGR01844">
    <property type="entry name" value="type_I_sec_TolC"/>
    <property type="match status" value="1"/>
</dbReference>
<proteinExistence type="inferred from homology"/>
<evidence type="ECO:0000256" key="1">
    <source>
        <dbReference type="ARBA" id="ARBA00004442"/>
    </source>
</evidence>
<keyword evidence="4" id="KW-1134">Transmembrane beta strand</keyword>
<keyword evidence="9" id="KW-0732">Signal</keyword>
<keyword evidence="7" id="KW-0998">Cell outer membrane</keyword>
<dbReference type="GO" id="GO:0015288">
    <property type="term" value="F:porin activity"/>
    <property type="evidence" value="ECO:0007669"/>
    <property type="project" value="TreeGrafter"/>
</dbReference>
<dbReference type="OrthoDB" id="9789368at2"/>
<evidence type="ECO:0000256" key="9">
    <source>
        <dbReference type="SAM" id="SignalP"/>
    </source>
</evidence>
<evidence type="ECO:0000313" key="11">
    <source>
        <dbReference type="Proteomes" id="UP000004728"/>
    </source>
</evidence>
<evidence type="ECO:0000256" key="3">
    <source>
        <dbReference type="ARBA" id="ARBA00022448"/>
    </source>
</evidence>
<feature type="chain" id="PRO_5003277559" evidence="9">
    <location>
        <begin position="25"/>
        <end position="490"/>
    </location>
</feature>
<organism evidence="10 11">
    <name type="scientific">Novosphingobium nitrogenifigens DSM 19370</name>
    <dbReference type="NCBI Taxonomy" id="983920"/>
    <lineage>
        <taxon>Bacteria</taxon>
        <taxon>Pseudomonadati</taxon>
        <taxon>Pseudomonadota</taxon>
        <taxon>Alphaproteobacteria</taxon>
        <taxon>Sphingomonadales</taxon>
        <taxon>Sphingomonadaceae</taxon>
        <taxon>Novosphingobium</taxon>
    </lineage>
</organism>
<dbReference type="InParanoid" id="F1Z625"/>
<dbReference type="InterPro" id="IPR003423">
    <property type="entry name" value="OMP_efflux"/>
</dbReference>
<dbReference type="GO" id="GO:1990281">
    <property type="term" value="C:efflux pump complex"/>
    <property type="evidence" value="ECO:0007669"/>
    <property type="project" value="TreeGrafter"/>
</dbReference>
<sequence>MGGRGWSRLLIGVALCATSAASRAESLRDALVAAYQGNPDLQGARASQRATDENVPIAQASGLPSLSGSVYYAHTIEKQANGDLDFYPSDTASASTSLNAPVYSGGGVRNSVRAAKTRVEAGQASLRSTESGVFSSVVAAYLDVTLNTAIVGLNRNNVQVLEVNLKATTDRFEIGDVTRTDVAQSNSRLALARADLRTAEANLISAREHYIQVVGHAPGDLDPAPPLAGLPASPDEAVQIALDSNPDLAAAHYATKAADYDVRSASSARMPKIAVVGSYNYTDYLGTLSPLAQAIGSLPHVSTAQVGLQATIPIYQGGGPSAQIRQAQANEGAAQDKEISVERQVIATVRADYASLQAANDNIAMNQTAVEAAALSLEGVRAENTVGNRTILNILDAEQELLNAQVKLVTARRNAYVAGFNLLAAMGKAQAKDLALDNEQGVALYDPNVHYEHVRSDRWDWHEDPKPEPDATRTVNTSAQDAKVPPQPMP</sequence>
<keyword evidence="5" id="KW-0812">Transmembrane</keyword>
<dbReference type="Proteomes" id="UP000004728">
    <property type="component" value="Unassembled WGS sequence"/>
</dbReference>
<evidence type="ECO:0000313" key="10">
    <source>
        <dbReference type="EMBL" id="EGD59807.1"/>
    </source>
</evidence>
<dbReference type="Gene3D" id="1.20.1600.10">
    <property type="entry name" value="Outer membrane efflux proteins (OEP)"/>
    <property type="match status" value="1"/>
</dbReference>
<dbReference type="PANTHER" id="PTHR30026:SF22">
    <property type="entry name" value="OUTER MEMBRANE EFFLUX PROTEIN"/>
    <property type="match status" value="1"/>
</dbReference>
<dbReference type="GO" id="GO:0015562">
    <property type="term" value="F:efflux transmembrane transporter activity"/>
    <property type="evidence" value="ECO:0007669"/>
    <property type="project" value="InterPro"/>
</dbReference>
<dbReference type="eggNOG" id="COG1538">
    <property type="taxonomic scope" value="Bacteria"/>
</dbReference>
<evidence type="ECO:0000256" key="5">
    <source>
        <dbReference type="ARBA" id="ARBA00022692"/>
    </source>
</evidence>
<evidence type="ECO:0000256" key="7">
    <source>
        <dbReference type="ARBA" id="ARBA00023237"/>
    </source>
</evidence>
<accession>F1Z625</accession>
<dbReference type="InterPro" id="IPR010130">
    <property type="entry name" value="T1SS_OMP_TolC"/>
</dbReference>
<dbReference type="STRING" id="983920.Y88_2246"/>
<dbReference type="HOGENOM" id="CLU_012817_0_1_5"/>
<evidence type="ECO:0000256" key="6">
    <source>
        <dbReference type="ARBA" id="ARBA00023136"/>
    </source>
</evidence>
<feature type="signal peptide" evidence="9">
    <location>
        <begin position="1"/>
        <end position="24"/>
    </location>
</feature>
<keyword evidence="6" id="KW-0472">Membrane</keyword>
<comment type="similarity">
    <text evidence="2">Belongs to the outer membrane factor (OMF) (TC 1.B.17) family.</text>
</comment>
<dbReference type="SUPFAM" id="SSF56954">
    <property type="entry name" value="Outer membrane efflux proteins (OEP)"/>
    <property type="match status" value="1"/>
</dbReference>
<comment type="caution">
    <text evidence="10">The sequence shown here is derived from an EMBL/GenBank/DDBJ whole genome shotgun (WGS) entry which is preliminary data.</text>
</comment>
<feature type="region of interest" description="Disordered" evidence="8">
    <location>
        <begin position="460"/>
        <end position="490"/>
    </location>
</feature>
<dbReference type="GO" id="GO:0009279">
    <property type="term" value="C:cell outer membrane"/>
    <property type="evidence" value="ECO:0007669"/>
    <property type="project" value="UniProtKB-SubCell"/>
</dbReference>
<keyword evidence="11" id="KW-1185">Reference proteome</keyword>
<dbReference type="EMBL" id="AEWJ01000024">
    <property type="protein sequence ID" value="EGD59807.1"/>
    <property type="molecule type" value="Genomic_DNA"/>
</dbReference>
<feature type="compositionally biased region" description="Basic and acidic residues" evidence="8">
    <location>
        <begin position="460"/>
        <end position="471"/>
    </location>
</feature>